<dbReference type="InterPro" id="IPR004843">
    <property type="entry name" value="Calcineurin-like_PHP"/>
</dbReference>
<reference evidence="2" key="1">
    <citation type="submission" date="2019-09" db="EMBL/GenBank/DDBJ databases">
        <title>Characterisation of the sponge microbiome using genome-centric metagenomics.</title>
        <authorList>
            <person name="Engelberts J.P."/>
            <person name="Robbins S.J."/>
            <person name="De Goeij J.M."/>
            <person name="Aranda M."/>
            <person name="Bell S.C."/>
            <person name="Webster N.S."/>
        </authorList>
    </citation>
    <scope>NUCLEOTIDE SEQUENCE</scope>
    <source>
        <strain evidence="2">SB0675_bin_29</strain>
    </source>
</reference>
<dbReference type="Pfam" id="PF00149">
    <property type="entry name" value="Metallophos"/>
    <property type="match status" value="1"/>
</dbReference>
<comment type="caution">
    <text evidence="2">The sequence shown here is derived from an EMBL/GenBank/DDBJ whole genome shotgun (WGS) entry which is preliminary data.</text>
</comment>
<dbReference type="EMBL" id="VYDA01000463">
    <property type="protein sequence ID" value="MYH62596.1"/>
    <property type="molecule type" value="Genomic_DNA"/>
</dbReference>
<gene>
    <name evidence="2" type="ORF">F4148_12860</name>
</gene>
<organism evidence="2">
    <name type="scientific">Caldilineaceae bacterium SB0675_bin_29</name>
    <dbReference type="NCBI Taxonomy" id="2605266"/>
    <lineage>
        <taxon>Bacteria</taxon>
        <taxon>Bacillati</taxon>
        <taxon>Chloroflexota</taxon>
        <taxon>Caldilineae</taxon>
        <taxon>Caldilineales</taxon>
        <taxon>Caldilineaceae</taxon>
    </lineage>
</organism>
<dbReference type="InterPro" id="IPR029052">
    <property type="entry name" value="Metallo-depent_PP-like"/>
</dbReference>
<dbReference type="GO" id="GO:0016787">
    <property type="term" value="F:hydrolase activity"/>
    <property type="evidence" value="ECO:0007669"/>
    <property type="project" value="InterPro"/>
</dbReference>
<dbReference type="AlphaFoldDB" id="A0A6B1G5C6"/>
<dbReference type="PANTHER" id="PTHR43143:SF1">
    <property type="entry name" value="SERINE_THREONINE-PROTEIN PHOSPHATASE CPPED1"/>
    <property type="match status" value="1"/>
</dbReference>
<name>A0A6B1G5C6_9CHLR</name>
<evidence type="ECO:0000259" key="1">
    <source>
        <dbReference type="Pfam" id="PF00149"/>
    </source>
</evidence>
<protein>
    <recommendedName>
        <fullName evidence="1">Calcineurin-like phosphoesterase domain-containing protein</fullName>
    </recommendedName>
</protein>
<feature type="domain" description="Calcineurin-like phosphoesterase" evidence="1">
    <location>
        <begin position="24"/>
        <end position="239"/>
    </location>
</feature>
<accession>A0A6B1G5C6</accession>
<proteinExistence type="predicted"/>
<dbReference type="SUPFAM" id="SSF56300">
    <property type="entry name" value="Metallo-dependent phosphatases"/>
    <property type="match status" value="1"/>
</dbReference>
<sequence length="695" mass="78596">MLSRPSSATPVFDRSFLLDAQLEFVVLGDTHFIHDPEVYASENDSQDPRLTRMWPARAEWALRLAAALETSFVVHLGDLAQDYPGKPSFVKARQAARQQLRRCGLQPYHVPGNMDIGDKPDPTMPAGWVTPSSLAEWHDQFGRSWYSFDRQGIHCVFLNSQIMNGPLPEAEEQRRWLESDLNDHTGQRVFFFLHMPPFFAGEHEQGLGYYDNLDEPARGWLLGLLRKHKVELLFSGHMHFAAFNRVDSTRLLSVPSTTTTRPGFYEAFSILPPDQGKNDLAKLGFYLVRVHKDGACAHLVRTEGETEPAPAEGQTRRLVTRISRDLPNSPIGVYLRLPLTQAADGVIAWPDSVRDQVRNDYPFLACMELGARHLRAPASDLENELQRQRLAMARDEGLQVSFVWLWSDKLRLTEVVQRYRDQIDAIEVQIPGTLWPEESCLRQIMRCRDQLDIPVTLAPLLALERSPGKYHPRARVGYRAAELAELNQHLLQHDTHVDRVLCHVDSHLRPWVAMQEFIHRDPLSQVGNFDFVVQLPGLDENAQANRAAEAVLAAALHSGCRLFLDPLVDLDRTGDINHGLLDRLSNPRPAFHIVRCMNTVLFASEKEFRPMADKSPETQILGVEGPMRRLWLLLPDAGETINSTALDGVTGTGRETLCFDLVAGTSEALRENQEELRQRLSALRSPTLLMQKTSS</sequence>
<dbReference type="InterPro" id="IPR051918">
    <property type="entry name" value="STPP_CPPED1"/>
</dbReference>
<dbReference type="Gene3D" id="3.60.21.10">
    <property type="match status" value="1"/>
</dbReference>
<evidence type="ECO:0000313" key="2">
    <source>
        <dbReference type="EMBL" id="MYH62596.1"/>
    </source>
</evidence>
<dbReference type="PANTHER" id="PTHR43143">
    <property type="entry name" value="METALLOPHOSPHOESTERASE, CALCINEURIN SUPERFAMILY"/>
    <property type="match status" value="1"/>
</dbReference>